<dbReference type="PANTHER" id="PTHR31904:SF1">
    <property type="entry name" value="BYPASS OF STOP CODON PROTEIN 5-RELATED"/>
    <property type="match status" value="1"/>
</dbReference>
<dbReference type="AlphaFoldDB" id="A0A9W4X9N5"/>
<dbReference type="Pfam" id="PF04426">
    <property type="entry name" value="Bul1_C"/>
    <property type="match status" value="1"/>
</dbReference>
<dbReference type="InterPro" id="IPR039634">
    <property type="entry name" value="Bul1-like"/>
</dbReference>
<dbReference type="OrthoDB" id="4007955at2759"/>
<evidence type="ECO:0000259" key="3">
    <source>
        <dbReference type="Pfam" id="PF04426"/>
    </source>
</evidence>
<evidence type="ECO:0000313" key="5">
    <source>
        <dbReference type="Proteomes" id="UP001152885"/>
    </source>
</evidence>
<feature type="domain" description="Bul1 N-terminal" evidence="2">
    <location>
        <begin position="11"/>
        <end position="429"/>
    </location>
</feature>
<keyword evidence="5" id="KW-1185">Reference proteome</keyword>
<dbReference type="InterPro" id="IPR007519">
    <property type="entry name" value="Bul1_N"/>
</dbReference>
<evidence type="ECO:0000313" key="4">
    <source>
        <dbReference type="EMBL" id="CAI5757372.1"/>
    </source>
</evidence>
<evidence type="ECO:0000256" key="1">
    <source>
        <dbReference type="SAM" id="MobiDB-lite"/>
    </source>
</evidence>
<gene>
    <name evidence="4" type="ORF">CANVERA_P1886</name>
</gene>
<comment type="caution">
    <text evidence="4">The sequence shown here is derived from an EMBL/GenBank/DDBJ whole genome shotgun (WGS) entry which is preliminary data.</text>
</comment>
<dbReference type="PANTHER" id="PTHR31904">
    <property type="entry name" value="BYPASS OF STOP CODON PROTEIN 5-RELATED"/>
    <property type="match status" value="1"/>
</dbReference>
<organism evidence="4 5">
    <name type="scientific">Candida verbasci</name>
    <dbReference type="NCBI Taxonomy" id="1227364"/>
    <lineage>
        <taxon>Eukaryota</taxon>
        <taxon>Fungi</taxon>
        <taxon>Dikarya</taxon>
        <taxon>Ascomycota</taxon>
        <taxon>Saccharomycotina</taxon>
        <taxon>Pichiomycetes</taxon>
        <taxon>Debaryomycetaceae</taxon>
        <taxon>Candida/Lodderomyces clade</taxon>
        <taxon>Candida</taxon>
    </lineage>
</organism>
<sequence>MDKKGRTLGDADAAENTLNSILPSYHMYTSTIGMNVNVPEVSEDTSRPPPDYSCSSSVLSDEQSSRRPQMSATTSYQTSIDDDQTLLNVNFPFILADENTNSWQETILDNVHKLHNLTFQDHKVSKSIKINIYFTQNVCKIGEKPISINPSLYEYKQGDYLNGYITIENVSTKPIPFEMFYLLFEGNFMVSNQKDRSDKKPVKIRKFLEMFDFSGSWNEAHIDRFSNEYNSPYLCPNTQDPIDKTFLAFNKRSIEPNKVYKRFFTFKIPDNLLDSECNEHNLSKHVELPPTIGLSRWETAHFPEREQTKIKDFAPVDVSISYGVMARFIGRKSTWEDDFGKIETSTDKTKLINSKGDEYIILKELTNYIRIIKKSHSTSLNERKMKLLENKLMFDNLISRVKEKIDYGKELFKLIDSNQYDSTIDIAEKLSQQDLESAKFKQAYKACCRDAKLAGTKEFYEFFIPLTKRSITGSKNVGTLSIKTPKEDYSMTYIPPTRFRNESLSKDALSSWNLTIPIDLSVQFPNTKLVQVPVIKCITAEFVALSLKSSNLPIPIELNHDLIFNKITSSEKDLYDLDSFTNNVTKKFRELSTELYYLYKKLGCENFKIEKNLVDDLKSMCQIDEKSMNLVIKSLKVDNEKFNSKRIQWDIKDLNATTSFNLNLNLASLTPKGQSKANTDCFDYFNLVPDFQSCFMTRLYHVKLMIHFSNGDFARIKIPVKIEKV</sequence>
<name>A0A9W4X9N5_9ASCO</name>
<evidence type="ECO:0008006" key="6">
    <source>
        <dbReference type="Google" id="ProtNLM"/>
    </source>
</evidence>
<accession>A0A9W4X9N5</accession>
<feature type="domain" description="Bul1 C-terminal" evidence="3">
    <location>
        <begin position="516"/>
        <end position="648"/>
    </location>
</feature>
<proteinExistence type="predicted"/>
<evidence type="ECO:0000259" key="2">
    <source>
        <dbReference type="Pfam" id="PF04425"/>
    </source>
</evidence>
<dbReference type="Pfam" id="PF04425">
    <property type="entry name" value="Bul1_N"/>
    <property type="match status" value="1"/>
</dbReference>
<reference evidence="4" key="1">
    <citation type="submission" date="2022-12" db="EMBL/GenBank/DDBJ databases">
        <authorList>
            <person name="Brejova B."/>
        </authorList>
    </citation>
    <scope>NUCLEOTIDE SEQUENCE</scope>
</reference>
<dbReference type="EMBL" id="CANTUO010000001">
    <property type="protein sequence ID" value="CAI5757372.1"/>
    <property type="molecule type" value="Genomic_DNA"/>
</dbReference>
<feature type="compositionally biased region" description="Polar residues" evidence="1">
    <location>
        <begin position="53"/>
        <end position="77"/>
    </location>
</feature>
<protein>
    <recommendedName>
        <fullName evidence="6">Ubiquitin ligase-binding protein BUL2</fullName>
    </recommendedName>
</protein>
<dbReference type="Proteomes" id="UP001152885">
    <property type="component" value="Unassembled WGS sequence"/>
</dbReference>
<feature type="region of interest" description="Disordered" evidence="1">
    <location>
        <begin position="39"/>
        <end position="77"/>
    </location>
</feature>
<dbReference type="InterPro" id="IPR022794">
    <property type="entry name" value="Bul1_C"/>
</dbReference>